<protein>
    <submittedName>
        <fullName evidence="1">28345_t:CDS:1</fullName>
    </submittedName>
</protein>
<accession>A0ABN7W2Q1</accession>
<evidence type="ECO:0000313" key="1">
    <source>
        <dbReference type="EMBL" id="CAG8811303.1"/>
    </source>
</evidence>
<name>A0ABN7W2Q1_GIGMA</name>
<feature type="non-terminal residue" evidence="1">
    <location>
        <position position="1"/>
    </location>
</feature>
<keyword evidence="2" id="KW-1185">Reference proteome</keyword>
<reference evidence="1 2" key="1">
    <citation type="submission" date="2021-06" db="EMBL/GenBank/DDBJ databases">
        <authorList>
            <person name="Kallberg Y."/>
            <person name="Tangrot J."/>
            <person name="Rosling A."/>
        </authorList>
    </citation>
    <scope>NUCLEOTIDE SEQUENCE [LARGE SCALE GENOMIC DNA]</scope>
    <source>
        <strain evidence="1 2">120-4 pot B 10/14</strain>
    </source>
</reference>
<sequence length="41" mass="4992">FKKKSLNLEEIPGKWKNIYKPKEYIQEGIYYSVNEIITKEE</sequence>
<dbReference type="EMBL" id="CAJVQB010027857">
    <property type="protein sequence ID" value="CAG8811303.1"/>
    <property type="molecule type" value="Genomic_DNA"/>
</dbReference>
<dbReference type="Proteomes" id="UP000789901">
    <property type="component" value="Unassembled WGS sequence"/>
</dbReference>
<evidence type="ECO:0000313" key="2">
    <source>
        <dbReference type="Proteomes" id="UP000789901"/>
    </source>
</evidence>
<gene>
    <name evidence="1" type="ORF">GMARGA_LOCUS25309</name>
</gene>
<comment type="caution">
    <text evidence="1">The sequence shown here is derived from an EMBL/GenBank/DDBJ whole genome shotgun (WGS) entry which is preliminary data.</text>
</comment>
<proteinExistence type="predicted"/>
<organism evidence="1 2">
    <name type="scientific">Gigaspora margarita</name>
    <dbReference type="NCBI Taxonomy" id="4874"/>
    <lineage>
        <taxon>Eukaryota</taxon>
        <taxon>Fungi</taxon>
        <taxon>Fungi incertae sedis</taxon>
        <taxon>Mucoromycota</taxon>
        <taxon>Glomeromycotina</taxon>
        <taxon>Glomeromycetes</taxon>
        <taxon>Diversisporales</taxon>
        <taxon>Gigasporaceae</taxon>
        <taxon>Gigaspora</taxon>
    </lineage>
</organism>